<dbReference type="Proteomes" id="UP000243719">
    <property type="component" value="Unassembled WGS sequence"/>
</dbReference>
<dbReference type="STRING" id="1770053.SAMN05216551_1223"/>
<dbReference type="Pfam" id="PF09718">
    <property type="entry name" value="Tape_meas_lam_C"/>
    <property type="match status" value="1"/>
</dbReference>
<proteinExistence type="predicted"/>
<dbReference type="InterPro" id="IPR006431">
    <property type="entry name" value="Phage_tape_meas_C"/>
</dbReference>
<organism evidence="3 4">
    <name type="scientific">Chitinasiproducens palmae</name>
    <dbReference type="NCBI Taxonomy" id="1770053"/>
    <lineage>
        <taxon>Bacteria</taxon>
        <taxon>Pseudomonadati</taxon>
        <taxon>Pseudomonadota</taxon>
        <taxon>Betaproteobacteria</taxon>
        <taxon>Burkholderiales</taxon>
        <taxon>Burkholderiaceae</taxon>
        <taxon>Chitinasiproducens</taxon>
    </lineage>
</organism>
<feature type="non-terminal residue" evidence="3">
    <location>
        <position position="1"/>
    </location>
</feature>
<dbReference type="EMBL" id="FNLO01000022">
    <property type="protein sequence ID" value="SDV51677.1"/>
    <property type="molecule type" value="Genomic_DNA"/>
</dbReference>
<evidence type="ECO:0000313" key="3">
    <source>
        <dbReference type="EMBL" id="SDV51677.1"/>
    </source>
</evidence>
<accession>A0A1H2PWG0</accession>
<reference evidence="4" key="1">
    <citation type="submission" date="2016-09" db="EMBL/GenBank/DDBJ databases">
        <authorList>
            <person name="Varghese N."/>
            <person name="Submissions S."/>
        </authorList>
    </citation>
    <scope>NUCLEOTIDE SEQUENCE [LARGE SCALE GENOMIC DNA]</scope>
    <source>
        <strain evidence="4">JS23</strain>
    </source>
</reference>
<sequence length="470" mass="50472">LGISAEQRARDLAQIDDKYKDHKTPSTHAKAVHDDASTRMLQSLREQEASVRAQLGLDEKLTGSAKKLAEFNQKIADLKGKDIKTAEDKSLLAGQDAIRSQLERNVAVEKELRLQEEKGRLAERSAQIQSQIESGQATQAEGYQRTLDAFGMGAEQAERVRAINQIAKEFDRYKERLAKETPKDLLGSEQYQEEQAAISQAMERSLSMASDYYDQLKAKRGEWSNGISTAFADYSADIANHASMAQATTSDILRSGEDAWVAYATTGKLSMSSLTTSVLADIARIQARLAISKGASGLMSLLGSGTWLANLFGQSSIAPGAIAAANASADPIGGLATIQGWDSGGFTGIGGKYEPAGVVHRGEFVFDQEKTARYRPLFEAIHAGQGLGGWRGYAQGGYVGQGGASWVSGAPAIQLSMPISVVDGSGNTSRLPATSDMGRFEATMRSLVTDQLGRELRPGGVFWKVRNGQA</sequence>
<protein>
    <submittedName>
        <fullName evidence="3">Phage tail tape measure protein, lambda family</fullName>
    </submittedName>
</protein>
<feature type="region of interest" description="Disordered" evidence="1">
    <location>
        <begin position="13"/>
        <end position="35"/>
    </location>
</feature>
<name>A0A1H2PWG0_9BURK</name>
<gene>
    <name evidence="3" type="ORF">SAMN05216551_1223</name>
</gene>
<keyword evidence="4" id="KW-1185">Reference proteome</keyword>
<dbReference type="NCBIfam" id="TIGR01541">
    <property type="entry name" value="tape_meas_lam_C"/>
    <property type="match status" value="1"/>
</dbReference>
<evidence type="ECO:0000256" key="1">
    <source>
        <dbReference type="SAM" id="MobiDB-lite"/>
    </source>
</evidence>
<feature type="compositionally biased region" description="Basic and acidic residues" evidence="1">
    <location>
        <begin position="13"/>
        <end position="24"/>
    </location>
</feature>
<dbReference type="AlphaFoldDB" id="A0A1H2PWG0"/>
<dbReference type="RefSeq" id="WP_091913502.1">
    <property type="nucleotide sequence ID" value="NZ_FNLO01000022.1"/>
</dbReference>
<feature type="domain" description="Bacteriophage tail tape measure C-terminal" evidence="2">
    <location>
        <begin position="221"/>
        <end position="292"/>
    </location>
</feature>
<evidence type="ECO:0000313" key="4">
    <source>
        <dbReference type="Proteomes" id="UP000243719"/>
    </source>
</evidence>
<evidence type="ECO:0000259" key="2">
    <source>
        <dbReference type="Pfam" id="PF09718"/>
    </source>
</evidence>
<dbReference type="Pfam" id="PF24622">
    <property type="entry name" value="TMP_4"/>
    <property type="match status" value="1"/>
</dbReference>